<sequence>MMTPTAAAPVCPIKAPSTLIFSICSGGGIHL</sequence>
<reference evidence="1" key="1">
    <citation type="submission" date="2014-09" db="EMBL/GenBank/DDBJ databases">
        <authorList>
            <person name="Magalhaes I.L.F."/>
            <person name="Oliveira U."/>
            <person name="Santos F.R."/>
            <person name="Vidigal T.H.D.A."/>
            <person name="Brescovit A.D."/>
            <person name="Santos A.J."/>
        </authorList>
    </citation>
    <scope>NUCLEOTIDE SEQUENCE</scope>
    <source>
        <tissue evidence="1">Shoot tissue taken approximately 20 cm above the soil surface</tissue>
    </source>
</reference>
<organism evidence="1">
    <name type="scientific">Arundo donax</name>
    <name type="common">Giant reed</name>
    <name type="synonym">Donax arundinaceus</name>
    <dbReference type="NCBI Taxonomy" id="35708"/>
    <lineage>
        <taxon>Eukaryota</taxon>
        <taxon>Viridiplantae</taxon>
        <taxon>Streptophyta</taxon>
        <taxon>Embryophyta</taxon>
        <taxon>Tracheophyta</taxon>
        <taxon>Spermatophyta</taxon>
        <taxon>Magnoliopsida</taxon>
        <taxon>Liliopsida</taxon>
        <taxon>Poales</taxon>
        <taxon>Poaceae</taxon>
        <taxon>PACMAD clade</taxon>
        <taxon>Arundinoideae</taxon>
        <taxon>Arundineae</taxon>
        <taxon>Arundo</taxon>
    </lineage>
</organism>
<proteinExistence type="predicted"/>
<dbReference type="EMBL" id="GBRH01261273">
    <property type="protein sequence ID" value="JAD36622.1"/>
    <property type="molecule type" value="Transcribed_RNA"/>
</dbReference>
<dbReference type="AlphaFoldDB" id="A0A0A8ZP84"/>
<name>A0A0A8ZP84_ARUDO</name>
<protein>
    <submittedName>
        <fullName evidence="1">Uncharacterized protein</fullName>
    </submittedName>
</protein>
<reference evidence="1" key="2">
    <citation type="journal article" date="2015" name="Data Brief">
        <title>Shoot transcriptome of the giant reed, Arundo donax.</title>
        <authorList>
            <person name="Barrero R.A."/>
            <person name="Guerrero F.D."/>
            <person name="Moolhuijzen P."/>
            <person name="Goolsby J.A."/>
            <person name="Tidwell J."/>
            <person name="Bellgard S.E."/>
            <person name="Bellgard M.I."/>
        </authorList>
    </citation>
    <scope>NUCLEOTIDE SEQUENCE</scope>
    <source>
        <tissue evidence="1">Shoot tissue taken approximately 20 cm above the soil surface</tissue>
    </source>
</reference>
<accession>A0A0A8ZP84</accession>
<evidence type="ECO:0000313" key="1">
    <source>
        <dbReference type="EMBL" id="JAD36622.1"/>
    </source>
</evidence>